<evidence type="ECO:0000256" key="8">
    <source>
        <dbReference type="ARBA" id="ARBA00023239"/>
    </source>
</evidence>
<dbReference type="eggNOG" id="COG0134">
    <property type="taxonomic scope" value="Bacteria"/>
</dbReference>
<dbReference type="InterPro" id="IPR013785">
    <property type="entry name" value="Aldolase_TIM"/>
</dbReference>
<feature type="domain" description="Indole-3-glycerol phosphate synthase" evidence="9">
    <location>
        <begin position="30"/>
        <end position="270"/>
    </location>
</feature>
<dbReference type="Proteomes" id="UP000002209">
    <property type="component" value="Chromosome"/>
</dbReference>
<dbReference type="CDD" id="cd00331">
    <property type="entry name" value="IGPS"/>
    <property type="match status" value="1"/>
</dbReference>
<dbReference type="SUPFAM" id="SSF51366">
    <property type="entry name" value="Ribulose-phoshate binding barrel"/>
    <property type="match status" value="1"/>
</dbReference>
<dbReference type="FunFam" id="3.20.20.70:FF:000024">
    <property type="entry name" value="Indole-3-glycerol phosphate synthase"/>
    <property type="match status" value="1"/>
</dbReference>
<dbReference type="InterPro" id="IPR013798">
    <property type="entry name" value="Indole-3-glycerol_P_synth_dom"/>
</dbReference>
<evidence type="ECO:0000256" key="4">
    <source>
        <dbReference type="ARBA" id="ARBA00022605"/>
    </source>
</evidence>
<dbReference type="GO" id="GO:0004640">
    <property type="term" value="F:phosphoribosylanthranilate isomerase activity"/>
    <property type="evidence" value="ECO:0007669"/>
    <property type="project" value="TreeGrafter"/>
</dbReference>
<dbReference type="AlphaFoldDB" id="C1A3U2"/>
<comment type="pathway">
    <text evidence="2">Amino-acid biosynthesis; L-tryptophan biosynthesis; L-tryptophan from chorismate: step 4/5.</text>
</comment>
<dbReference type="PANTHER" id="PTHR22854">
    <property type="entry name" value="TRYPTOPHAN BIOSYNTHESIS PROTEIN"/>
    <property type="match status" value="1"/>
</dbReference>
<keyword evidence="6" id="KW-0822">Tryptophan biosynthesis</keyword>
<evidence type="ECO:0000256" key="7">
    <source>
        <dbReference type="ARBA" id="ARBA00023141"/>
    </source>
</evidence>
<evidence type="ECO:0000256" key="2">
    <source>
        <dbReference type="ARBA" id="ARBA00004696"/>
    </source>
</evidence>
<dbReference type="EMBL" id="AP009153">
    <property type="protein sequence ID" value="BAH38767.1"/>
    <property type="molecule type" value="Genomic_DNA"/>
</dbReference>
<dbReference type="PROSITE" id="PS00614">
    <property type="entry name" value="IGPS"/>
    <property type="match status" value="1"/>
</dbReference>
<proteinExistence type="predicted"/>
<dbReference type="KEGG" id="gau:GAU_1725"/>
<evidence type="ECO:0000256" key="3">
    <source>
        <dbReference type="ARBA" id="ARBA00012362"/>
    </source>
</evidence>
<keyword evidence="7" id="KW-0057">Aromatic amino acid biosynthesis</keyword>
<dbReference type="InterPro" id="IPR001468">
    <property type="entry name" value="Indole-3-GlycerolPSynthase_CS"/>
</dbReference>
<accession>C1A3U2</accession>
<keyword evidence="4" id="KW-0028">Amino-acid biosynthesis</keyword>
<dbReference type="InterPro" id="IPR011060">
    <property type="entry name" value="RibuloseP-bd_barrel"/>
</dbReference>
<keyword evidence="11" id="KW-1185">Reference proteome</keyword>
<dbReference type="GO" id="GO:0004425">
    <property type="term" value="F:indole-3-glycerol-phosphate synthase activity"/>
    <property type="evidence" value="ECO:0007669"/>
    <property type="project" value="UniProtKB-EC"/>
</dbReference>
<evidence type="ECO:0000259" key="9">
    <source>
        <dbReference type="Pfam" id="PF00218"/>
    </source>
</evidence>
<dbReference type="UniPathway" id="UPA00035">
    <property type="reaction ID" value="UER00043"/>
</dbReference>
<dbReference type="PANTHER" id="PTHR22854:SF2">
    <property type="entry name" value="INDOLE-3-GLYCEROL-PHOSPHATE SYNTHASE"/>
    <property type="match status" value="1"/>
</dbReference>
<dbReference type="Pfam" id="PF00218">
    <property type="entry name" value="IGPS"/>
    <property type="match status" value="1"/>
</dbReference>
<sequence>MQGFSSKTPETPVWTEPEGTLGQLTREAHARAMAVADRLEALKAVARDARPVVPFHQALTGPHLRVIAEVKRASPSKGTIAPGLDAVGQAEAYVRGGAAAISVLTEPTRFGGSLEDLQAVAAAVQVPVIRKDFLVHPVQLWEARAAGASAALLIVRSLAPSLLPLLIDTAREIGLEPLVEIRDLVELERALAAGASVIGVNNRNLESLVIDTATAPAIIPHIPSDRVAVAESGMQQPDDLHAPRDAGADAVLVGSAVSTATDPEAQVRALAAIARHATARR</sequence>
<dbReference type="HOGENOM" id="CLU_034247_0_1_0"/>
<evidence type="ECO:0000256" key="1">
    <source>
        <dbReference type="ARBA" id="ARBA00001633"/>
    </source>
</evidence>
<comment type="catalytic activity">
    <reaction evidence="1">
        <text>1-(2-carboxyphenylamino)-1-deoxy-D-ribulose 5-phosphate + H(+) = (1S,2R)-1-C-(indol-3-yl)glycerol 3-phosphate + CO2 + H2O</text>
        <dbReference type="Rhea" id="RHEA:23476"/>
        <dbReference type="ChEBI" id="CHEBI:15377"/>
        <dbReference type="ChEBI" id="CHEBI:15378"/>
        <dbReference type="ChEBI" id="CHEBI:16526"/>
        <dbReference type="ChEBI" id="CHEBI:58613"/>
        <dbReference type="ChEBI" id="CHEBI:58866"/>
        <dbReference type="EC" id="4.1.1.48"/>
    </reaction>
</comment>
<protein>
    <recommendedName>
        <fullName evidence="3">indole-3-glycerol-phosphate synthase</fullName>
        <ecNumber evidence="3">4.1.1.48</ecNumber>
    </recommendedName>
</protein>
<dbReference type="Gene3D" id="3.20.20.70">
    <property type="entry name" value="Aldolase class I"/>
    <property type="match status" value="1"/>
</dbReference>
<dbReference type="STRING" id="379066.GAU_1725"/>
<keyword evidence="5" id="KW-0210">Decarboxylase</keyword>
<dbReference type="EC" id="4.1.1.48" evidence="3"/>
<organism evidence="10 11">
    <name type="scientific">Gemmatimonas aurantiaca (strain DSM 14586 / JCM 11422 / NBRC 100505 / T-27)</name>
    <dbReference type="NCBI Taxonomy" id="379066"/>
    <lineage>
        <taxon>Bacteria</taxon>
        <taxon>Pseudomonadati</taxon>
        <taxon>Gemmatimonadota</taxon>
        <taxon>Gemmatimonadia</taxon>
        <taxon>Gemmatimonadales</taxon>
        <taxon>Gemmatimonadaceae</taxon>
        <taxon>Gemmatimonas</taxon>
    </lineage>
</organism>
<keyword evidence="8 10" id="KW-0456">Lyase</keyword>
<reference evidence="11" key="1">
    <citation type="submission" date="2006-03" db="EMBL/GenBank/DDBJ databases">
        <title>Complete genome sequence of Gemmatimonas aurantiaca T-27 that represents a novel phylum Gemmatimonadetes.</title>
        <authorList>
            <person name="Takasaki K."/>
            <person name="Ichikawa N."/>
            <person name="Miura H."/>
            <person name="Matsushita S."/>
            <person name="Watanabe Y."/>
            <person name="Oguchi A."/>
            <person name="Ankai A."/>
            <person name="Yashiro I."/>
            <person name="Takahashi M."/>
            <person name="Terui Y."/>
            <person name="Fukui S."/>
            <person name="Yokoyama H."/>
            <person name="Tanikawa S."/>
            <person name="Hanada S."/>
            <person name="Kamagata Y."/>
            <person name="Fujita N."/>
        </authorList>
    </citation>
    <scope>NUCLEOTIDE SEQUENCE [LARGE SCALE GENOMIC DNA]</scope>
    <source>
        <strain evidence="11">T-27 / DSM 14586 / JCM 11422 / NBRC 100505</strain>
    </source>
</reference>
<dbReference type="InterPro" id="IPR045186">
    <property type="entry name" value="Indole-3-glycerol_P_synth"/>
</dbReference>
<evidence type="ECO:0000313" key="11">
    <source>
        <dbReference type="Proteomes" id="UP000002209"/>
    </source>
</evidence>
<name>C1A3U2_GEMAT</name>
<dbReference type="OrthoDB" id="9804217at2"/>
<evidence type="ECO:0000256" key="5">
    <source>
        <dbReference type="ARBA" id="ARBA00022793"/>
    </source>
</evidence>
<dbReference type="GO" id="GO:0000162">
    <property type="term" value="P:L-tryptophan biosynthetic process"/>
    <property type="evidence" value="ECO:0007669"/>
    <property type="project" value="UniProtKB-UniPathway"/>
</dbReference>
<evidence type="ECO:0000256" key="6">
    <source>
        <dbReference type="ARBA" id="ARBA00022822"/>
    </source>
</evidence>
<gene>
    <name evidence="10" type="primary">trpC</name>
    <name evidence="10" type="ordered locus">GAU_1725</name>
</gene>
<evidence type="ECO:0000313" key="10">
    <source>
        <dbReference type="EMBL" id="BAH38767.1"/>
    </source>
</evidence>